<dbReference type="STRING" id="1001240.GY21_19890"/>
<keyword evidence="4" id="KW-0378">Hydrolase</keyword>
<accession>A0A099J2J7</accession>
<dbReference type="OrthoDB" id="4225032at2"/>
<dbReference type="eggNOG" id="COG2337">
    <property type="taxonomic scope" value="Bacteria"/>
</dbReference>
<reference evidence="4 6" key="2">
    <citation type="submission" date="2020-08" db="EMBL/GenBank/DDBJ databases">
        <title>Sequencing the genomes of 1000 actinobacteria strains.</title>
        <authorList>
            <person name="Klenk H.-P."/>
        </authorList>
    </citation>
    <scope>NUCLEOTIDE SEQUENCE [LARGE SCALE GENOMIC DNA]</scope>
    <source>
        <strain evidence="4 6">DSM 21065</strain>
    </source>
</reference>
<proteinExistence type="inferred from homology"/>
<dbReference type="EMBL" id="JPXF01000134">
    <property type="protein sequence ID" value="KGJ71777.1"/>
    <property type="molecule type" value="Genomic_DNA"/>
</dbReference>
<evidence type="ECO:0000256" key="1">
    <source>
        <dbReference type="ARBA" id="ARBA00007521"/>
    </source>
</evidence>
<organism evidence="3 5">
    <name type="scientific">Cryobacterium roopkundense</name>
    <dbReference type="NCBI Taxonomy" id="1001240"/>
    <lineage>
        <taxon>Bacteria</taxon>
        <taxon>Bacillati</taxon>
        <taxon>Actinomycetota</taxon>
        <taxon>Actinomycetes</taxon>
        <taxon>Micrococcales</taxon>
        <taxon>Microbacteriaceae</taxon>
        <taxon>Cryobacterium</taxon>
    </lineage>
</organism>
<dbReference type="SUPFAM" id="SSF50118">
    <property type="entry name" value="Cell growth inhibitor/plasmid maintenance toxic component"/>
    <property type="match status" value="1"/>
</dbReference>
<protein>
    <submittedName>
        <fullName evidence="3">Growth inhibitor PemK</fullName>
    </submittedName>
    <submittedName>
        <fullName evidence="4">mRNA interferase MazF</fullName>
        <ecNumber evidence="4">3.1.-.-</ecNumber>
    </submittedName>
</protein>
<evidence type="ECO:0000313" key="3">
    <source>
        <dbReference type="EMBL" id="KGJ71777.1"/>
    </source>
</evidence>
<dbReference type="GO" id="GO:0004521">
    <property type="term" value="F:RNA endonuclease activity"/>
    <property type="evidence" value="ECO:0007669"/>
    <property type="project" value="TreeGrafter"/>
</dbReference>
<dbReference type="GO" id="GO:0016075">
    <property type="term" value="P:rRNA catabolic process"/>
    <property type="evidence" value="ECO:0007669"/>
    <property type="project" value="TreeGrafter"/>
</dbReference>
<keyword evidence="5" id="KW-1185">Reference proteome</keyword>
<dbReference type="GO" id="GO:0016787">
    <property type="term" value="F:hydrolase activity"/>
    <property type="evidence" value="ECO:0007669"/>
    <property type="project" value="UniProtKB-KW"/>
</dbReference>
<evidence type="ECO:0000313" key="6">
    <source>
        <dbReference type="Proteomes" id="UP000561726"/>
    </source>
</evidence>
<keyword evidence="2" id="KW-1277">Toxin-antitoxin system</keyword>
<dbReference type="Gene3D" id="2.30.30.110">
    <property type="match status" value="1"/>
</dbReference>
<dbReference type="EC" id="3.1.-.-" evidence="4"/>
<dbReference type="Pfam" id="PF02452">
    <property type="entry name" value="PemK_toxin"/>
    <property type="match status" value="1"/>
</dbReference>
<name>A0A099J2J7_9MICO</name>
<comment type="similarity">
    <text evidence="1">Belongs to the PemK/MazF family.</text>
</comment>
<comment type="caution">
    <text evidence="3">The sequence shown here is derived from an EMBL/GenBank/DDBJ whole genome shotgun (WGS) entry which is preliminary data.</text>
</comment>
<dbReference type="InterPro" id="IPR011067">
    <property type="entry name" value="Plasmid_toxin/cell-grow_inhib"/>
</dbReference>
<evidence type="ECO:0000313" key="4">
    <source>
        <dbReference type="EMBL" id="MBB5639915.1"/>
    </source>
</evidence>
<dbReference type="PANTHER" id="PTHR33988">
    <property type="entry name" value="ENDORIBONUCLEASE MAZF-RELATED"/>
    <property type="match status" value="1"/>
</dbReference>
<dbReference type="GO" id="GO:0003677">
    <property type="term" value="F:DNA binding"/>
    <property type="evidence" value="ECO:0007669"/>
    <property type="project" value="InterPro"/>
</dbReference>
<dbReference type="PANTHER" id="PTHR33988:SF2">
    <property type="entry name" value="ENDORIBONUCLEASE MAZF"/>
    <property type="match status" value="1"/>
</dbReference>
<dbReference type="EMBL" id="JACHBQ010000001">
    <property type="protein sequence ID" value="MBB5639915.1"/>
    <property type="molecule type" value="Genomic_DNA"/>
</dbReference>
<evidence type="ECO:0000313" key="5">
    <source>
        <dbReference type="Proteomes" id="UP000029864"/>
    </source>
</evidence>
<dbReference type="Proteomes" id="UP000029864">
    <property type="component" value="Unassembled WGS sequence"/>
</dbReference>
<dbReference type="AlphaFoldDB" id="A0A099J2J7"/>
<gene>
    <name evidence="4" type="ORF">BJ997_000463</name>
    <name evidence="3" type="ORF">GY21_19890</name>
</gene>
<evidence type="ECO:0000256" key="2">
    <source>
        <dbReference type="ARBA" id="ARBA00022649"/>
    </source>
</evidence>
<dbReference type="InterPro" id="IPR003477">
    <property type="entry name" value="PemK-like"/>
</dbReference>
<dbReference type="RefSeq" id="WP_035840252.1">
    <property type="nucleotide sequence ID" value="NZ_JACHBQ010000001.1"/>
</dbReference>
<dbReference type="GO" id="GO:0006402">
    <property type="term" value="P:mRNA catabolic process"/>
    <property type="evidence" value="ECO:0007669"/>
    <property type="project" value="TreeGrafter"/>
</dbReference>
<sequence length="104" mass="11271">MRGDIHRLRAPQGARGHEQSGARFAVILQSDQLMLSTLLVAPTSRSAQPQSFRPTISIGGESTQVLVEQTTAIAPERLGILVGHVSRDELDCIDDALRLALELD</sequence>
<dbReference type="Proteomes" id="UP000561726">
    <property type="component" value="Unassembled WGS sequence"/>
</dbReference>
<reference evidence="3 5" key="1">
    <citation type="submission" date="2014-08" db="EMBL/GenBank/DDBJ databases">
        <authorList>
            <person name="Sisinthy S."/>
        </authorList>
    </citation>
    <scope>NUCLEOTIDE SEQUENCE [LARGE SCALE GENOMIC DNA]</scope>
    <source>
        <strain evidence="3 5">RuG17</strain>
    </source>
</reference>